<dbReference type="Proteomes" id="UP000188268">
    <property type="component" value="Unassembled WGS sequence"/>
</dbReference>
<comment type="caution">
    <text evidence="1">The sequence shown here is derived from an EMBL/GenBank/DDBJ whole genome shotgun (WGS) entry which is preliminary data.</text>
</comment>
<gene>
    <name evidence="1" type="ORF">CCACVL1_21212</name>
</gene>
<sequence length="36" mass="3964">MEVVKRIGRQAKVHGADTNSGYNHAKSFIARSIALH</sequence>
<accession>A0A1R3H7H7</accession>
<evidence type="ECO:0000313" key="1">
    <source>
        <dbReference type="EMBL" id="OMO66328.1"/>
    </source>
</evidence>
<dbReference type="EMBL" id="AWWV01012535">
    <property type="protein sequence ID" value="OMO66328.1"/>
    <property type="molecule type" value="Genomic_DNA"/>
</dbReference>
<dbReference type="AlphaFoldDB" id="A0A1R3H7H7"/>
<organism evidence="1 2">
    <name type="scientific">Corchorus capsularis</name>
    <name type="common">Jute</name>
    <dbReference type="NCBI Taxonomy" id="210143"/>
    <lineage>
        <taxon>Eukaryota</taxon>
        <taxon>Viridiplantae</taxon>
        <taxon>Streptophyta</taxon>
        <taxon>Embryophyta</taxon>
        <taxon>Tracheophyta</taxon>
        <taxon>Spermatophyta</taxon>
        <taxon>Magnoliopsida</taxon>
        <taxon>eudicotyledons</taxon>
        <taxon>Gunneridae</taxon>
        <taxon>Pentapetalae</taxon>
        <taxon>rosids</taxon>
        <taxon>malvids</taxon>
        <taxon>Malvales</taxon>
        <taxon>Malvaceae</taxon>
        <taxon>Grewioideae</taxon>
        <taxon>Apeibeae</taxon>
        <taxon>Corchorus</taxon>
    </lineage>
</organism>
<keyword evidence="2" id="KW-1185">Reference proteome</keyword>
<dbReference type="Gramene" id="OMO66328">
    <property type="protein sequence ID" value="OMO66328"/>
    <property type="gene ID" value="CCACVL1_21212"/>
</dbReference>
<reference evidence="1 2" key="1">
    <citation type="submission" date="2013-09" db="EMBL/GenBank/DDBJ databases">
        <title>Corchorus capsularis genome sequencing.</title>
        <authorList>
            <person name="Alam M."/>
            <person name="Haque M.S."/>
            <person name="Islam M.S."/>
            <person name="Emdad E.M."/>
            <person name="Islam M.M."/>
            <person name="Ahmed B."/>
            <person name="Halim A."/>
            <person name="Hossen Q.M.M."/>
            <person name="Hossain M.Z."/>
            <person name="Ahmed R."/>
            <person name="Khan M.M."/>
            <person name="Islam R."/>
            <person name="Rashid M.M."/>
            <person name="Khan S.A."/>
            <person name="Rahman M.S."/>
            <person name="Alam M."/>
        </authorList>
    </citation>
    <scope>NUCLEOTIDE SEQUENCE [LARGE SCALE GENOMIC DNA]</scope>
    <source>
        <strain evidence="2">cv. CVL-1</strain>
        <tissue evidence="1">Whole seedling</tissue>
    </source>
</reference>
<name>A0A1R3H7H7_COCAP</name>
<proteinExistence type="predicted"/>
<evidence type="ECO:0000313" key="2">
    <source>
        <dbReference type="Proteomes" id="UP000188268"/>
    </source>
</evidence>
<protein>
    <submittedName>
        <fullName evidence="1">Uncharacterized protein</fullName>
    </submittedName>
</protein>